<feature type="region of interest" description="Disordered" evidence="1">
    <location>
        <begin position="200"/>
        <end position="232"/>
    </location>
</feature>
<evidence type="ECO:0000313" key="3">
    <source>
        <dbReference type="EMBL" id="CEM53332.1"/>
    </source>
</evidence>
<evidence type="ECO:0000256" key="1">
    <source>
        <dbReference type="SAM" id="MobiDB-lite"/>
    </source>
</evidence>
<dbReference type="VEuPathDB" id="CryptoDB:Cvel_1970"/>
<feature type="compositionally biased region" description="Acidic residues" evidence="1">
    <location>
        <begin position="212"/>
        <end position="232"/>
    </location>
</feature>
<sequence length="232" mass="27126">MTGVLLLPCIFFLLGLCHLGLAYVVSLPRSSEGLFVRRRTPILSSRGVVEMRFFAAKDLRHLSNEEIYEEIIHCKKMLPKRIVRQQPEMIRKFLASNFGPDEPDKKPGWDKLFPFESEFLFPSPPPKKWEKDHYKRKIRQLIAILTERDIGIDGPKSENSMWKDSETRKYYLLKGVHKKKRPLPQGARYVRGHGLVYAGQEVKPKMPKKTQEEEDDDDDDYEEDYGPVFDDD</sequence>
<protein>
    <submittedName>
        <fullName evidence="3">Uncharacterized protein</fullName>
    </submittedName>
</protein>
<reference evidence="3" key="1">
    <citation type="submission" date="2014-11" db="EMBL/GenBank/DDBJ databases">
        <authorList>
            <person name="Otto D Thomas"/>
            <person name="Naeem Raeece"/>
        </authorList>
    </citation>
    <scope>NUCLEOTIDE SEQUENCE</scope>
</reference>
<evidence type="ECO:0000256" key="2">
    <source>
        <dbReference type="SAM" id="SignalP"/>
    </source>
</evidence>
<accession>A0A0G4I886</accession>
<dbReference type="AlphaFoldDB" id="A0A0G4I886"/>
<proteinExistence type="predicted"/>
<name>A0A0G4I886_9ALVE</name>
<gene>
    <name evidence="3" type="ORF">Cvel_1970</name>
</gene>
<feature type="chain" id="PRO_5005192256" evidence="2">
    <location>
        <begin position="23"/>
        <end position="232"/>
    </location>
</feature>
<organism evidence="3">
    <name type="scientific">Chromera velia CCMP2878</name>
    <dbReference type="NCBI Taxonomy" id="1169474"/>
    <lineage>
        <taxon>Eukaryota</taxon>
        <taxon>Sar</taxon>
        <taxon>Alveolata</taxon>
        <taxon>Colpodellida</taxon>
        <taxon>Chromeraceae</taxon>
        <taxon>Chromera</taxon>
    </lineage>
</organism>
<feature type="signal peptide" evidence="2">
    <location>
        <begin position="1"/>
        <end position="22"/>
    </location>
</feature>
<keyword evidence="2" id="KW-0732">Signal</keyword>
<dbReference type="EMBL" id="CDMZ01005633">
    <property type="protein sequence ID" value="CEM53332.1"/>
    <property type="molecule type" value="Genomic_DNA"/>
</dbReference>